<feature type="transmembrane region" description="Helical" evidence="1">
    <location>
        <begin position="556"/>
        <end position="577"/>
    </location>
</feature>
<feature type="transmembrane region" description="Helical" evidence="1">
    <location>
        <begin position="1051"/>
        <end position="1078"/>
    </location>
</feature>
<reference evidence="2 3" key="1">
    <citation type="submission" date="2019-01" db="EMBL/GenBank/DDBJ databases">
        <authorList>
            <person name="Ramaprasad A."/>
        </authorList>
    </citation>
    <scope>NUCLEOTIDE SEQUENCE [LARGE SCALE GENOMIC DNA]</scope>
</reference>
<feature type="transmembrane region" description="Helical" evidence="1">
    <location>
        <begin position="771"/>
        <end position="791"/>
    </location>
</feature>
<dbReference type="EMBL" id="LR215069">
    <property type="protein sequence ID" value="VEV58176.1"/>
    <property type="molecule type" value="Genomic_DNA"/>
</dbReference>
<evidence type="ECO:0000313" key="3">
    <source>
        <dbReference type="Proteomes" id="UP000290582"/>
    </source>
</evidence>
<dbReference type="KEGG" id="pvv:PVVCY_1301130"/>
<proteinExistence type="predicted"/>
<feature type="transmembrane region" description="Helical" evidence="1">
    <location>
        <begin position="1172"/>
        <end position="1195"/>
    </location>
</feature>
<dbReference type="Proteomes" id="UP000290582">
    <property type="component" value="Chromosome PVVCY_13"/>
</dbReference>
<dbReference type="PANTHER" id="PTHR10796">
    <property type="entry name" value="PATCHED-RELATED"/>
    <property type="match status" value="1"/>
</dbReference>
<dbReference type="SUPFAM" id="SSF82866">
    <property type="entry name" value="Multidrug efflux transporter AcrB transmembrane domain"/>
    <property type="match status" value="1"/>
</dbReference>
<dbReference type="AlphaFoldDB" id="A0A449BXH6"/>
<feature type="transmembrane region" description="Helical" evidence="1">
    <location>
        <begin position="496"/>
        <end position="516"/>
    </location>
</feature>
<feature type="transmembrane region" description="Helical" evidence="1">
    <location>
        <begin position="597"/>
        <end position="617"/>
    </location>
</feature>
<name>A0A449BXH6_PLAVN</name>
<keyword evidence="1" id="KW-0472">Membrane</keyword>
<sequence length="1211" mass="143593">MKNYIYDCRNEYEQKNSDNLENVIEGVGNVFVRCDGNPNQICKVENKEAMIHQKKYVYPMINDNEDRKEKYSSDKQGKPDKNVFHIFCKKYTKAFVHKPRYLILGLIIGCLMSMLMFFSVYNHFFQLCDKKYSIENKNGNDCSYFGWFSKYIDKNNFLKMNIEKSENVIIKSSDEVGKSVDDFLKNYKKEKTASLLFYIDKNGTDLSENKNILNYEILKDIFFLIEYFKQIKIKNNKAWKDICRQFDIPFNGSKCFVLGLFTFHEIQAGFYDSENNLEKYFNSIITKDNKSPKRYFSNCVKFIPHFLYYPHIFNKKNLNVNNIILDIGKNVEALLFVFNFDENVDEDLLNEWFHELNNIVEIVNSGKLKELRMANQDNTSFVYKLEKNSKLGVENNNKTDGNEKENDWKVAVVNSKIVEESEMMSIISGLKSNYLFIILSYLFIIYYINSFTSNMNIKQKNKIIIIMSIYGLSLFSFSTSFFLHILFRLYILKIYLLNYILVFFLSFIFCCINIFYYEKEQKKKNEDMTKSIQKLGDKNGAEECCKINMSKYNFRASYKSLILVSKIVLVLIIIYLIGLTCSYKIVNKFSVNSLINLVSLFFFYALFFNNIFSMMIYTRETTIFIDKDKHTEVSPNSSNKITQVKDKYIPELASPHINNSSNNNNSINNNNSNNFVISNIWENPNNNSEIVGNTTELYAHNDNIIARNYVQNYMNGNIENGPKLNDGSNFVYASNLVPDFNGGDQKICEKKEKSIEEKIMQIYKSSYTKKVIAIVTFWSLLFVSLFLYMIIKHNIIFDPYKYINRDSRLKDFLFTFEKKASYILEPGYIVLPSSNEFDYEVEENRDKIINLIDRLKDEGYINEPIISWVHGFKLSQNICGNINPLDKQYNLDNYVKQCNHIISQKENKKLHFEDLKLIFCQNKEDLCTNFYKLIYFWMHLKDDGIYDNHFVRIRTMFQNNMNKLLPQFYTITPHLFYKNFIVMDPSHNITSSRIGFMLHNYPTDQDKNIELFKKIDKIVKSSNVKNMYFYSDTYILYNQAINFYKEYKSMIILYFLLIFILIYLFNILSIIIIFKFWLCTILSALYFIHCFNINTDSISIILLVLSSVISMSHYLYSTLFFKEIIIKNKSYKLQICKSLPYFIFLALCKFSGKEKHKNVYQISFRFNDYVSNVFRFLILNHLFWFLFYCLIIFFMQKAHKNRERYNCIGQS</sequence>
<organism evidence="2 3">
    <name type="scientific">Plasmodium vinckei vinckei</name>
    <dbReference type="NCBI Taxonomy" id="54757"/>
    <lineage>
        <taxon>Eukaryota</taxon>
        <taxon>Sar</taxon>
        <taxon>Alveolata</taxon>
        <taxon>Apicomplexa</taxon>
        <taxon>Aconoidasida</taxon>
        <taxon>Haemosporida</taxon>
        <taxon>Plasmodiidae</taxon>
        <taxon>Plasmodium</taxon>
        <taxon>Plasmodium (Vinckeia)</taxon>
    </lineage>
</organism>
<dbReference type="GO" id="GO:0016020">
    <property type="term" value="C:membrane"/>
    <property type="evidence" value="ECO:0007669"/>
    <property type="project" value="TreeGrafter"/>
</dbReference>
<gene>
    <name evidence="2" type="ORF">PVVCY_1301130</name>
</gene>
<dbReference type="RefSeq" id="XP_037490775.1">
    <property type="nucleotide sequence ID" value="XM_037634718.1"/>
</dbReference>
<dbReference type="GeneID" id="19958307"/>
<dbReference type="InterPro" id="IPR051697">
    <property type="entry name" value="Patched_domain-protein"/>
</dbReference>
<accession>A0A449BXH6</accession>
<feature type="transmembrane region" description="Helical" evidence="1">
    <location>
        <begin position="434"/>
        <end position="451"/>
    </location>
</feature>
<dbReference type="PANTHER" id="PTHR10796:SF92">
    <property type="entry name" value="PATCHED-RELATED, ISOFORM A"/>
    <property type="match status" value="1"/>
</dbReference>
<evidence type="ECO:0000256" key="1">
    <source>
        <dbReference type="SAM" id="Phobius"/>
    </source>
</evidence>
<dbReference type="VEuPathDB" id="PlasmoDB:PVVCY_1301130"/>
<feature type="transmembrane region" description="Helical" evidence="1">
    <location>
        <begin position="1098"/>
        <end position="1121"/>
    </location>
</feature>
<protein>
    <submittedName>
        <fullName evidence="2">Uncharacterized protein</fullName>
    </submittedName>
</protein>
<evidence type="ECO:0000313" key="2">
    <source>
        <dbReference type="EMBL" id="VEV58176.1"/>
    </source>
</evidence>
<dbReference type="OrthoDB" id="371955at2759"/>
<feature type="transmembrane region" description="Helical" evidence="1">
    <location>
        <begin position="463"/>
        <end position="490"/>
    </location>
</feature>
<feature type="transmembrane region" description="Helical" evidence="1">
    <location>
        <begin position="101"/>
        <end position="121"/>
    </location>
</feature>
<keyword evidence="1" id="KW-0812">Transmembrane</keyword>
<keyword evidence="1" id="KW-1133">Transmembrane helix</keyword>